<keyword evidence="1" id="KW-1133">Transmembrane helix</keyword>
<protein>
    <submittedName>
        <fullName evidence="2">Uncharacterized protein</fullName>
    </submittedName>
</protein>
<name>A0AA90SU35_9GAMM</name>
<dbReference type="EMBL" id="JASXSV010000039">
    <property type="protein sequence ID" value="MDP0590280.1"/>
    <property type="molecule type" value="Genomic_DNA"/>
</dbReference>
<dbReference type="Proteomes" id="UP001178148">
    <property type="component" value="Unassembled WGS sequence"/>
</dbReference>
<evidence type="ECO:0000256" key="1">
    <source>
        <dbReference type="SAM" id="Phobius"/>
    </source>
</evidence>
<accession>A0AA90SU35</accession>
<proteinExistence type="predicted"/>
<gene>
    <name evidence="2" type="ORF">QS748_14265</name>
</gene>
<evidence type="ECO:0000313" key="3">
    <source>
        <dbReference type="Proteomes" id="UP001178148"/>
    </source>
</evidence>
<keyword evidence="1" id="KW-0812">Transmembrane</keyword>
<sequence length="314" mass="35544">MKVTSTGKMLFVIISRLPSAVNIWLLILWMSTMLITTLSQARDQNFFSKLDQIQTLLNIPHKNTPESMTQASSAWRRKPGVERWEMPEVNVSAETKVKVLQILTSLGLVHELKPDKQNYDYVLLLGATIPRMQRRLNQVNRLWTEGVTSNQILFLTGERPLIQNIDHVDELVKQATGGNISESARPLTETEGAKMIWVTSTIPKSLRNTDCRFITSPRIWTDNQWQRPNTRNTLQQWMKSNPPAGSVLIISDQPHAAYQQIVVQSELPNSFSTTLAAEAADIHTPLAIYLDALALWLHNMVSQKELTPTPSITL</sequence>
<comment type="caution">
    <text evidence="2">The sequence shown here is derived from an EMBL/GenBank/DDBJ whole genome shotgun (WGS) entry which is preliminary data.</text>
</comment>
<keyword evidence="3" id="KW-1185">Reference proteome</keyword>
<keyword evidence="1" id="KW-0472">Membrane</keyword>
<feature type="transmembrane region" description="Helical" evidence="1">
    <location>
        <begin position="21"/>
        <end position="39"/>
    </location>
</feature>
<evidence type="ECO:0000313" key="2">
    <source>
        <dbReference type="EMBL" id="MDP0590280.1"/>
    </source>
</evidence>
<organism evidence="2 3">
    <name type="scientific">Candidatus Endonucleibacter bathymodioli</name>
    <dbReference type="NCBI Taxonomy" id="539814"/>
    <lineage>
        <taxon>Bacteria</taxon>
        <taxon>Pseudomonadati</taxon>
        <taxon>Pseudomonadota</taxon>
        <taxon>Gammaproteobacteria</taxon>
        <taxon>Oceanospirillales</taxon>
        <taxon>Endozoicomonadaceae</taxon>
        <taxon>Candidatus Endonucleibacter</taxon>
    </lineage>
</organism>
<dbReference type="AlphaFoldDB" id="A0AA90SU35"/>
<reference evidence="2 3" key="1">
    <citation type="journal article" date="2023" name="bioRxiv">
        <title>An intranuclear bacterial parasite of deep-sea mussels expresses apoptosis inhibitors acquired from its host.</title>
        <authorList>
            <person name="Gonzalez Porras M.A."/>
            <person name="Assie A."/>
            <person name="Tietjen M."/>
            <person name="Violette M."/>
            <person name="Kleiner M."/>
            <person name="Gruber-Vodicka H."/>
            <person name="Dubilier N."/>
            <person name="Leisch N."/>
        </authorList>
    </citation>
    <scope>NUCLEOTIDE SEQUENCE [LARGE SCALE GENOMIC DNA]</scope>
    <source>
        <strain evidence="2">IAP13</strain>
    </source>
</reference>